<keyword evidence="1" id="KW-0802">TPR repeat</keyword>
<accession>A0A5J5BYU9</accession>
<evidence type="ECO:0000313" key="2">
    <source>
        <dbReference type="EMBL" id="KAA8548099.1"/>
    </source>
</evidence>
<dbReference type="EMBL" id="CM018032">
    <property type="protein sequence ID" value="KAA8548099.1"/>
    <property type="molecule type" value="Genomic_DNA"/>
</dbReference>
<evidence type="ECO:0000313" key="3">
    <source>
        <dbReference type="Proteomes" id="UP000325577"/>
    </source>
</evidence>
<dbReference type="SUPFAM" id="SSF48452">
    <property type="entry name" value="TPR-like"/>
    <property type="match status" value="1"/>
</dbReference>
<gene>
    <name evidence="2" type="ORF">F0562_004640</name>
</gene>
<name>A0A5J5BYU9_9ASTE</name>
<dbReference type="OrthoDB" id="626167at2759"/>
<protein>
    <submittedName>
        <fullName evidence="2">Uncharacterized protein</fullName>
    </submittedName>
</protein>
<reference evidence="2 3" key="1">
    <citation type="submission" date="2019-09" db="EMBL/GenBank/DDBJ databases">
        <title>A chromosome-level genome assembly of the Chinese tupelo Nyssa sinensis.</title>
        <authorList>
            <person name="Yang X."/>
            <person name="Kang M."/>
            <person name="Yang Y."/>
            <person name="Xiong H."/>
            <person name="Wang M."/>
            <person name="Zhang Z."/>
            <person name="Wang Z."/>
            <person name="Wu H."/>
            <person name="Ma T."/>
            <person name="Liu J."/>
            <person name="Xi Z."/>
        </authorList>
    </citation>
    <scope>NUCLEOTIDE SEQUENCE [LARGE SCALE GENOMIC DNA]</scope>
    <source>
        <strain evidence="2">J267</strain>
        <tissue evidence="2">Leaf</tissue>
    </source>
</reference>
<feature type="repeat" description="TPR" evidence="1">
    <location>
        <begin position="19"/>
        <end position="52"/>
    </location>
</feature>
<dbReference type="SMART" id="SM00028">
    <property type="entry name" value="TPR"/>
    <property type="match status" value="4"/>
</dbReference>
<dbReference type="Pfam" id="PF13424">
    <property type="entry name" value="TPR_12"/>
    <property type="match status" value="1"/>
</dbReference>
<evidence type="ECO:0000256" key="1">
    <source>
        <dbReference type="PROSITE-ProRule" id="PRU00339"/>
    </source>
</evidence>
<keyword evidence="3" id="KW-1185">Reference proteome</keyword>
<dbReference type="InterPro" id="IPR011990">
    <property type="entry name" value="TPR-like_helical_dom_sf"/>
</dbReference>
<dbReference type="Gene3D" id="1.25.40.10">
    <property type="entry name" value="Tetratricopeptide repeat domain"/>
    <property type="match status" value="2"/>
</dbReference>
<organism evidence="2 3">
    <name type="scientific">Nyssa sinensis</name>
    <dbReference type="NCBI Taxonomy" id="561372"/>
    <lineage>
        <taxon>Eukaryota</taxon>
        <taxon>Viridiplantae</taxon>
        <taxon>Streptophyta</taxon>
        <taxon>Embryophyta</taxon>
        <taxon>Tracheophyta</taxon>
        <taxon>Spermatophyta</taxon>
        <taxon>Magnoliopsida</taxon>
        <taxon>eudicotyledons</taxon>
        <taxon>Gunneridae</taxon>
        <taxon>Pentapetalae</taxon>
        <taxon>asterids</taxon>
        <taxon>Cornales</taxon>
        <taxon>Nyssaceae</taxon>
        <taxon>Nyssa</taxon>
    </lineage>
</organism>
<dbReference type="InterPro" id="IPR019734">
    <property type="entry name" value="TPR_rpt"/>
</dbReference>
<proteinExistence type="predicted"/>
<sequence>MHFASTLKPIQGNPPEEIASGLVDVSAIYESMNELDQALKLLQKALKIYGKTPGQQSTIAGVEAQMGVLYYMMGNYSDSYNYFKSAISKFRVVREKKSALFGIVLNQMGLACVQLYAINEAADMFEEARSILETEYGQYHPDTLAVYSNLAGTYDAMGRTADAIEILEYVVGMREEKLGTANPDVNDEKRRLAELLKETGRVRYRKTISLEVLLDSNAQTIIEDGSKVL</sequence>
<dbReference type="PANTHER" id="PTHR46284">
    <property type="entry name" value="PROTEIN KINESIN LIGHT CHAIN-RELATED 3"/>
    <property type="match status" value="1"/>
</dbReference>
<dbReference type="AlphaFoldDB" id="A0A5J5BYU9"/>
<dbReference type="PANTHER" id="PTHR46284:SF1">
    <property type="entry name" value="PROTEIN KINESIN LIGHT CHAIN-RELATED 2"/>
    <property type="match status" value="1"/>
</dbReference>
<dbReference type="Pfam" id="PF13374">
    <property type="entry name" value="TPR_10"/>
    <property type="match status" value="1"/>
</dbReference>
<dbReference type="Proteomes" id="UP000325577">
    <property type="component" value="Linkage Group LG1"/>
</dbReference>
<dbReference type="PROSITE" id="PS50005">
    <property type="entry name" value="TPR"/>
    <property type="match status" value="1"/>
</dbReference>